<comment type="caution">
    <text evidence="1">The sequence shown here is derived from an EMBL/GenBank/DDBJ whole genome shotgun (WGS) entry which is preliminary data.</text>
</comment>
<name>A0AAE3L626_9GAMM</name>
<dbReference type="Proteomes" id="UP001204445">
    <property type="component" value="Unassembled WGS sequence"/>
</dbReference>
<proteinExistence type="predicted"/>
<keyword evidence="2" id="KW-1185">Reference proteome</keyword>
<dbReference type="EMBL" id="JANUCT010000025">
    <property type="protein sequence ID" value="MCS3904512.1"/>
    <property type="molecule type" value="Genomic_DNA"/>
</dbReference>
<protein>
    <submittedName>
        <fullName evidence="1">Antitoxin (DNA-binding transcriptional repressor) of toxin-antitoxin stability system</fullName>
    </submittedName>
</protein>
<organism evidence="1 2">
    <name type="scientific">Methylohalomonas lacus</name>
    <dbReference type="NCBI Taxonomy" id="398773"/>
    <lineage>
        <taxon>Bacteria</taxon>
        <taxon>Pseudomonadati</taxon>
        <taxon>Pseudomonadota</taxon>
        <taxon>Gammaproteobacteria</taxon>
        <taxon>Methylohalomonadales</taxon>
        <taxon>Methylohalomonadaceae</taxon>
        <taxon>Methylohalomonas</taxon>
    </lineage>
</organism>
<gene>
    <name evidence="1" type="ORF">J2T55_002551</name>
</gene>
<accession>A0AAE3L626</accession>
<dbReference type="RefSeq" id="WP_259057581.1">
    <property type="nucleotide sequence ID" value="NZ_JANUCT010000025.1"/>
</dbReference>
<sequence length="75" mass="8864">MQISKSRFKSRALEHFRHVEETGEDLIITDHGRSTIRVTRYVPNQRDPLRMLRGTVKRYVDPEQPVADDDWEAGR</sequence>
<dbReference type="AlphaFoldDB" id="A0AAE3L626"/>
<evidence type="ECO:0000313" key="1">
    <source>
        <dbReference type="EMBL" id="MCS3904512.1"/>
    </source>
</evidence>
<reference evidence="1" key="1">
    <citation type="submission" date="2022-08" db="EMBL/GenBank/DDBJ databases">
        <title>Genomic Encyclopedia of Type Strains, Phase III (KMG-III): the genomes of soil and plant-associated and newly described type strains.</title>
        <authorList>
            <person name="Whitman W."/>
        </authorList>
    </citation>
    <scope>NUCLEOTIDE SEQUENCE</scope>
    <source>
        <strain evidence="1">HMT 1</strain>
    </source>
</reference>
<evidence type="ECO:0000313" key="2">
    <source>
        <dbReference type="Proteomes" id="UP001204445"/>
    </source>
</evidence>